<evidence type="ECO:0000313" key="3">
    <source>
        <dbReference type="Proteomes" id="UP000668403"/>
    </source>
</evidence>
<sequence>MGVLIFNRQEYDFSDRLLAHLREAITGKLLRRESFSMSWVANMGFARHLTTLWVTPNAAMEFYFSHDREEEINPNWVDALEWSAYRDSGMEIMTEASAAKFVREHDLE</sequence>
<protein>
    <recommendedName>
        <fullName evidence="1">DUF7882 domain-containing protein</fullName>
    </recommendedName>
</protein>
<dbReference type="InterPro" id="IPR057204">
    <property type="entry name" value="DUF7882"/>
</dbReference>
<evidence type="ECO:0000313" key="2">
    <source>
        <dbReference type="EMBL" id="MBO2991000.1"/>
    </source>
</evidence>
<evidence type="ECO:0000259" key="1">
    <source>
        <dbReference type="Pfam" id="PF25355"/>
    </source>
</evidence>
<feature type="domain" description="DUF7882" evidence="1">
    <location>
        <begin position="1"/>
        <end position="95"/>
    </location>
</feature>
<comment type="caution">
    <text evidence="2">The sequence shown here is derived from an EMBL/GenBank/DDBJ whole genome shotgun (WGS) entry which is preliminary data.</text>
</comment>
<proteinExistence type="predicted"/>
<dbReference type="EMBL" id="JAGFBF010000006">
    <property type="protein sequence ID" value="MBO2991000.1"/>
    <property type="molecule type" value="Genomic_DNA"/>
</dbReference>
<dbReference type="Pfam" id="PF25355">
    <property type="entry name" value="DUF7882"/>
    <property type="match status" value="1"/>
</dbReference>
<accession>A0A939QHK4</accession>
<reference evidence="2" key="1">
    <citation type="submission" date="2021-03" db="EMBL/GenBank/DDBJ databases">
        <title>Leucobacter chromiisoli sp. nov., isolated from chromium-containing soil of chemical plant.</title>
        <authorList>
            <person name="Xu Z."/>
        </authorList>
    </citation>
    <scope>NUCLEOTIDE SEQUENCE</scope>
    <source>
        <strain evidence="2">K 70/01</strain>
    </source>
</reference>
<gene>
    <name evidence="2" type="ORF">J4H85_13440</name>
</gene>
<keyword evidence="3" id="KW-1185">Reference proteome</keyword>
<dbReference type="AlphaFoldDB" id="A0A939QHK4"/>
<dbReference type="Proteomes" id="UP000668403">
    <property type="component" value="Unassembled WGS sequence"/>
</dbReference>
<name>A0A939QHK4_9MICO</name>
<organism evidence="2 3">
    <name type="scientific">Leucobacter tardus</name>
    <dbReference type="NCBI Taxonomy" id="501483"/>
    <lineage>
        <taxon>Bacteria</taxon>
        <taxon>Bacillati</taxon>
        <taxon>Actinomycetota</taxon>
        <taxon>Actinomycetes</taxon>
        <taxon>Micrococcales</taxon>
        <taxon>Microbacteriaceae</taxon>
        <taxon>Leucobacter</taxon>
    </lineage>
</organism>
<dbReference type="RefSeq" id="WP_208240692.1">
    <property type="nucleotide sequence ID" value="NZ_BAAAQU010000001.1"/>
</dbReference>